<organism evidence="4 5">
    <name type="scientific">Orchesella cincta</name>
    <name type="common">Springtail</name>
    <name type="synonym">Podura cincta</name>
    <dbReference type="NCBI Taxonomy" id="48709"/>
    <lineage>
        <taxon>Eukaryota</taxon>
        <taxon>Metazoa</taxon>
        <taxon>Ecdysozoa</taxon>
        <taxon>Arthropoda</taxon>
        <taxon>Hexapoda</taxon>
        <taxon>Collembola</taxon>
        <taxon>Entomobryomorpha</taxon>
        <taxon>Entomobryoidea</taxon>
        <taxon>Orchesellidae</taxon>
        <taxon>Orchesellinae</taxon>
        <taxon>Orchesella</taxon>
    </lineage>
</organism>
<evidence type="ECO:0000313" key="5">
    <source>
        <dbReference type="Proteomes" id="UP000094527"/>
    </source>
</evidence>
<comment type="similarity">
    <text evidence="1">Belongs to the ataxin-2 family.</text>
</comment>
<feature type="compositionally biased region" description="Polar residues" evidence="2">
    <location>
        <begin position="252"/>
        <end position="281"/>
    </location>
</feature>
<accession>A0A1D2NII5</accession>
<feature type="compositionally biased region" description="Basic and acidic residues" evidence="2">
    <location>
        <begin position="316"/>
        <end position="326"/>
    </location>
</feature>
<name>A0A1D2NII5_ORCCI</name>
<dbReference type="GO" id="GO:0034063">
    <property type="term" value="P:stress granule assembly"/>
    <property type="evidence" value="ECO:0007669"/>
    <property type="project" value="TreeGrafter"/>
</dbReference>
<dbReference type="OrthoDB" id="2275718at2759"/>
<dbReference type="PANTHER" id="PTHR12854:SF7">
    <property type="entry name" value="ATAXIN-2 HOMOLOG"/>
    <property type="match status" value="1"/>
</dbReference>
<dbReference type="GO" id="GO:0010494">
    <property type="term" value="C:cytoplasmic stress granule"/>
    <property type="evidence" value="ECO:0007669"/>
    <property type="project" value="TreeGrafter"/>
</dbReference>
<dbReference type="SMART" id="SM01272">
    <property type="entry name" value="LsmAD"/>
    <property type="match status" value="1"/>
</dbReference>
<sequence length="404" mass="45115">MTILVGSSAEVRTRDGEVYEGIYVAFSSAMEILLEAAHLVTDNKDDDSIEKHFDVLVIPSEKVISMKCVNADLTYPTREFATDTAISSGRGGGMGSKELTPWECSEDTPEELTLDAGSTPGNTVGNGWEAKDMFKKNEEKYGVVSTFNHDLSGYTTKVDKNDTEFKRLEEQANQIAREIEGGTASWDRTQVENGDEEEAFSAVVRPRNNASSTSVNNNNNNNTSSKWQIYTSFAKSKQLGAKCTSAFAVPSSIKQNGPAHTNNNSSMNRKTIYNQNQNPRNNYGAPPNAVYHQDRRNFDSRRAPPPNQQYGNAPNHEVRRPEDSGPRPRMPNKVPSERKDPAKLKEFGNAFRFQSSDTSQMRRPPGNPPPPQVGMRHMLWLQTLLRQLEIQVLQLQLCRSLPIK</sequence>
<dbReference type="GO" id="GO:0003729">
    <property type="term" value="F:mRNA binding"/>
    <property type="evidence" value="ECO:0007669"/>
    <property type="project" value="TreeGrafter"/>
</dbReference>
<dbReference type="InterPro" id="IPR025852">
    <property type="entry name" value="SM_dom_ATX"/>
</dbReference>
<gene>
    <name evidence="4" type="ORF">Ocin01_01752</name>
</gene>
<feature type="region of interest" description="Disordered" evidence="2">
    <location>
        <begin position="252"/>
        <end position="340"/>
    </location>
</feature>
<keyword evidence="5" id="KW-1185">Reference proteome</keyword>
<dbReference type="PANTHER" id="PTHR12854">
    <property type="entry name" value="ATAXIN 2-RELATED"/>
    <property type="match status" value="1"/>
</dbReference>
<evidence type="ECO:0000256" key="1">
    <source>
        <dbReference type="ARBA" id="ARBA00007503"/>
    </source>
</evidence>
<dbReference type="STRING" id="48709.A0A1D2NII5"/>
<evidence type="ECO:0000259" key="3">
    <source>
        <dbReference type="SMART" id="SM01272"/>
    </source>
</evidence>
<feature type="compositionally biased region" description="Basic and acidic residues" evidence="2">
    <location>
        <begin position="292"/>
        <end position="302"/>
    </location>
</feature>
<dbReference type="InterPro" id="IPR045117">
    <property type="entry name" value="ATXN2-like"/>
</dbReference>
<dbReference type="AlphaFoldDB" id="A0A1D2NII5"/>
<evidence type="ECO:0000313" key="4">
    <source>
        <dbReference type="EMBL" id="ODN04915.1"/>
    </source>
</evidence>
<dbReference type="CDD" id="cd00600">
    <property type="entry name" value="Sm_like"/>
    <property type="match status" value="1"/>
</dbReference>
<proteinExistence type="inferred from homology"/>
<reference evidence="4 5" key="1">
    <citation type="journal article" date="2016" name="Genome Biol. Evol.">
        <title>Gene Family Evolution Reflects Adaptation to Soil Environmental Stressors in the Genome of the Collembolan Orchesella cincta.</title>
        <authorList>
            <person name="Faddeeva-Vakhrusheva A."/>
            <person name="Derks M.F."/>
            <person name="Anvar S.Y."/>
            <person name="Agamennone V."/>
            <person name="Suring W."/>
            <person name="Smit S."/>
            <person name="van Straalen N.M."/>
            <person name="Roelofs D."/>
        </authorList>
    </citation>
    <scope>NUCLEOTIDE SEQUENCE [LARGE SCALE GENOMIC DNA]</scope>
    <source>
        <tissue evidence="4">Mixed pool</tissue>
    </source>
</reference>
<evidence type="ECO:0000256" key="2">
    <source>
        <dbReference type="SAM" id="MobiDB-lite"/>
    </source>
</evidence>
<dbReference type="Pfam" id="PF06741">
    <property type="entry name" value="LsmAD"/>
    <property type="match status" value="1"/>
</dbReference>
<dbReference type="Proteomes" id="UP000094527">
    <property type="component" value="Unassembled WGS sequence"/>
</dbReference>
<comment type="caution">
    <text evidence="4">The sequence shown here is derived from an EMBL/GenBank/DDBJ whole genome shotgun (WGS) entry which is preliminary data.</text>
</comment>
<dbReference type="InterPro" id="IPR009604">
    <property type="entry name" value="LsmAD_domain"/>
</dbReference>
<dbReference type="Pfam" id="PF14438">
    <property type="entry name" value="SM-ATX"/>
    <property type="match status" value="1"/>
</dbReference>
<feature type="domain" description="LsmAD" evidence="3">
    <location>
        <begin position="141"/>
        <end position="206"/>
    </location>
</feature>
<protein>
    <submittedName>
        <fullName evidence="4">Ataxin-2</fullName>
    </submittedName>
</protein>
<dbReference type="EMBL" id="LJIJ01000033">
    <property type="protein sequence ID" value="ODN04915.1"/>
    <property type="molecule type" value="Genomic_DNA"/>
</dbReference>